<dbReference type="GO" id="GO:0071011">
    <property type="term" value="C:precatalytic spliceosome"/>
    <property type="evidence" value="ECO:0007669"/>
    <property type="project" value="TreeGrafter"/>
</dbReference>
<dbReference type="PROSITE" id="PS51358">
    <property type="entry name" value="NOP"/>
    <property type="match status" value="1"/>
</dbReference>
<dbReference type="GO" id="GO:0046540">
    <property type="term" value="C:U4/U6 x U5 tri-snRNP complex"/>
    <property type="evidence" value="ECO:0007669"/>
    <property type="project" value="InterPro"/>
</dbReference>
<name>A0A382H0C3_9ZZZZ</name>
<dbReference type="PANTHER" id="PTHR13904:SF0">
    <property type="entry name" value="U4_U6 SMALL NUCLEAR RIBONUCLEOPROTEIN PRP31"/>
    <property type="match status" value="1"/>
</dbReference>
<dbReference type="GO" id="GO:0005687">
    <property type="term" value="C:U4 snRNP"/>
    <property type="evidence" value="ECO:0007669"/>
    <property type="project" value="TreeGrafter"/>
</dbReference>
<feature type="domain" description="Nop" evidence="2">
    <location>
        <begin position="241"/>
        <end position="339"/>
    </location>
</feature>
<sequence>MLAKGKALTQTQSSDLESDRTVEAKRRYGVTVRIHYDWRLARVVDSDGQVIDELTWSPKRSARALADRLSDLQSGRMSPEARALNKRFPDAEADGMAAMSDPGWPELEDEEQEMLSEAAARLAKRGVADAAADFDRRLDMLSSAAIELRASWTTSEARCVEWAGLFLAEADLDGQRREIPSAVAEAESIDAAAATLGIAAPAHQPEPTEWVALNDHAAGVVAQAGRLESAEAATRELARQYVPTLSMLVGPLGAARMVVLAGGRERLARMPSGSLQVLGASGAMAAHRRGAPPPKHSPVLFSLPQISRSPRWVRGKIARYMAGKCSIAVRVDHFDGEPW</sequence>
<evidence type="ECO:0000256" key="1">
    <source>
        <dbReference type="SAM" id="MobiDB-lite"/>
    </source>
</evidence>
<dbReference type="AlphaFoldDB" id="A0A382H0C3"/>
<protein>
    <recommendedName>
        <fullName evidence="2">Nop domain-containing protein</fullName>
    </recommendedName>
</protein>
<reference evidence="3" key="1">
    <citation type="submission" date="2018-05" db="EMBL/GenBank/DDBJ databases">
        <authorList>
            <person name="Lanie J.A."/>
            <person name="Ng W.-L."/>
            <person name="Kazmierczak K.M."/>
            <person name="Andrzejewski T.M."/>
            <person name="Davidsen T.M."/>
            <person name="Wayne K.J."/>
            <person name="Tettelin H."/>
            <person name="Glass J.I."/>
            <person name="Rusch D."/>
            <person name="Podicherti R."/>
            <person name="Tsui H.-C.T."/>
            <person name="Winkler M.E."/>
        </authorList>
    </citation>
    <scope>NUCLEOTIDE SEQUENCE</scope>
</reference>
<dbReference type="GO" id="GO:0000244">
    <property type="term" value="P:spliceosomal tri-snRNP complex assembly"/>
    <property type="evidence" value="ECO:0007669"/>
    <property type="project" value="InterPro"/>
</dbReference>
<evidence type="ECO:0000313" key="3">
    <source>
        <dbReference type="EMBL" id="SVB80585.1"/>
    </source>
</evidence>
<dbReference type="PANTHER" id="PTHR13904">
    <property type="entry name" value="PRE-MRNA SPLICING FACTOR PRP31"/>
    <property type="match status" value="1"/>
</dbReference>
<dbReference type="InterPro" id="IPR002687">
    <property type="entry name" value="Nop_dom"/>
</dbReference>
<accession>A0A382H0C3</accession>
<feature type="non-terminal residue" evidence="3">
    <location>
        <position position="339"/>
    </location>
</feature>
<dbReference type="InterPro" id="IPR027105">
    <property type="entry name" value="Prp31"/>
</dbReference>
<dbReference type="EMBL" id="UINC01058385">
    <property type="protein sequence ID" value="SVB80585.1"/>
    <property type="molecule type" value="Genomic_DNA"/>
</dbReference>
<dbReference type="InterPro" id="IPR042239">
    <property type="entry name" value="Nop_C"/>
</dbReference>
<gene>
    <name evidence="3" type="ORF">METZ01_LOCUS233439</name>
</gene>
<dbReference type="InterPro" id="IPR036070">
    <property type="entry name" value="Nop_dom_sf"/>
</dbReference>
<evidence type="ECO:0000259" key="2">
    <source>
        <dbReference type="PROSITE" id="PS51358"/>
    </source>
</evidence>
<dbReference type="Gene3D" id="1.10.246.90">
    <property type="entry name" value="Nop domain"/>
    <property type="match status" value="1"/>
</dbReference>
<organism evidence="3">
    <name type="scientific">marine metagenome</name>
    <dbReference type="NCBI Taxonomy" id="408172"/>
    <lineage>
        <taxon>unclassified sequences</taxon>
        <taxon>metagenomes</taxon>
        <taxon>ecological metagenomes</taxon>
    </lineage>
</organism>
<feature type="region of interest" description="Disordered" evidence="1">
    <location>
        <begin position="1"/>
        <end position="20"/>
    </location>
</feature>
<dbReference type="Pfam" id="PF01798">
    <property type="entry name" value="Nop"/>
    <property type="match status" value="1"/>
</dbReference>
<dbReference type="SUPFAM" id="SSF89124">
    <property type="entry name" value="Nop domain"/>
    <property type="match status" value="1"/>
</dbReference>
<proteinExistence type="predicted"/>